<dbReference type="Proteomes" id="UP000467700">
    <property type="component" value="Unassembled WGS sequence"/>
</dbReference>
<keyword evidence="2" id="KW-1185">Reference proteome</keyword>
<gene>
    <name evidence="1" type="ORF">AAE3_LOCUS4828</name>
</gene>
<dbReference type="OrthoDB" id="2961253at2759"/>
<comment type="caution">
    <text evidence="1">The sequence shown here is derived from an EMBL/GenBank/DDBJ whole genome shotgun (WGS) entry which is preliminary data.</text>
</comment>
<dbReference type="AlphaFoldDB" id="A0A8S0VR69"/>
<evidence type="ECO:0000313" key="1">
    <source>
        <dbReference type="EMBL" id="CAA7262435.1"/>
    </source>
</evidence>
<protein>
    <submittedName>
        <fullName evidence="1">Uncharacterized protein</fullName>
    </submittedName>
</protein>
<accession>A0A8S0VR69</accession>
<sequence>MSHTCPATIEAGEHRIYSKFTIKGAMWNNPEDHDEGTVPIFFTVDSDVSLPRFSSVGRGLTVHYNTFEGGFDTFRGNIGDGRIFIRTGKGIVIKGKIDGGPDEGQNFVGSGTWTQA</sequence>
<reference evidence="1 2" key="1">
    <citation type="submission" date="2020-01" db="EMBL/GenBank/DDBJ databases">
        <authorList>
            <person name="Gupta K D."/>
        </authorList>
    </citation>
    <scope>NUCLEOTIDE SEQUENCE [LARGE SCALE GENOMIC DNA]</scope>
</reference>
<name>A0A8S0VR69_CYCAE</name>
<dbReference type="EMBL" id="CACVBS010000036">
    <property type="protein sequence ID" value="CAA7262435.1"/>
    <property type="molecule type" value="Genomic_DNA"/>
</dbReference>
<evidence type="ECO:0000313" key="2">
    <source>
        <dbReference type="Proteomes" id="UP000467700"/>
    </source>
</evidence>
<proteinExistence type="predicted"/>
<organism evidence="1 2">
    <name type="scientific">Cyclocybe aegerita</name>
    <name type="common">Black poplar mushroom</name>
    <name type="synonym">Agrocybe aegerita</name>
    <dbReference type="NCBI Taxonomy" id="1973307"/>
    <lineage>
        <taxon>Eukaryota</taxon>
        <taxon>Fungi</taxon>
        <taxon>Dikarya</taxon>
        <taxon>Basidiomycota</taxon>
        <taxon>Agaricomycotina</taxon>
        <taxon>Agaricomycetes</taxon>
        <taxon>Agaricomycetidae</taxon>
        <taxon>Agaricales</taxon>
        <taxon>Agaricineae</taxon>
        <taxon>Bolbitiaceae</taxon>
        <taxon>Cyclocybe</taxon>
    </lineage>
</organism>